<gene>
    <name evidence="6" type="ORF">TeGR_g4783</name>
</gene>
<evidence type="ECO:0000256" key="3">
    <source>
        <dbReference type="SAM" id="MobiDB-lite"/>
    </source>
</evidence>
<feature type="compositionally biased region" description="Polar residues" evidence="3">
    <location>
        <begin position="247"/>
        <end position="263"/>
    </location>
</feature>
<feature type="domain" description="GST C-terminal" evidence="4">
    <location>
        <begin position="1"/>
        <end position="123"/>
    </location>
</feature>
<dbReference type="PROSITE" id="PS51845">
    <property type="entry name" value="PDEASE_I_2"/>
    <property type="match status" value="1"/>
</dbReference>
<dbReference type="SUPFAM" id="SSF109604">
    <property type="entry name" value="HD-domain/PDEase-like"/>
    <property type="match status" value="1"/>
</dbReference>
<keyword evidence="2" id="KW-0378">Hydrolase</keyword>
<dbReference type="CDD" id="cd00077">
    <property type="entry name" value="HDc"/>
    <property type="match status" value="1"/>
</dbReference>
<feature type="domain" description="PDEase" evidence="5">
    <location>
        <begin position="310"/>
        <end position="578"/>
    </location>
</feature>
<sequence length="582" mass="65590">MTTSHPVMESFYQNQLLPHFFGGFGRHIYKSQSDVRHDYDEMIVHQHNVMATLEHRLDHSDFLQGSILTAADILLFFHCALRFRYGDDLEDFPNMKKWYGMVSEVDAVNKNWPKGWNRTNKMSAGRQSESHVSESHEKPTVASFDTPLIQSVKLLLDMKEKRMSALDTAAQIDKVIRLLSDSDQVNKVNVDGLITNMEVEHTKVQPPEGEEGGGGGSSLLAGSPAGRGTRTTLLFLKNHQSRHRRMSVSTGATKSPSHGSNRFSFHGGPGFDLSLAGVGEDWDFDVNVIESDPLQTVVGIITNKFLLPAPKETIMSLMEKIEGKYPKHSYHNAYHAADVTHSTWVLLRTLQKSNPAALKPANMFIGLLGAAIHDVGHRGVSNLHLVHSRDDLAITYNDIHVQENFHVAEAFRTMREPDCDVFGNASDEKYDDYRKLLVEMVLATDLSEHFDRVSALKNKKVLHKQLPPETILISALMCADLGHGGRVWAQHESWSTLITKEFYLQGDLEKSLGLPVAAVCNRDELPRDYYNSQIGFLRFMVKPLMGAMDHVLEKETLAKIKKNVDDNIDKWHEMEVAEKEKE</sequence>
<evidence type="ECO:0000259" key="5">
    <source>
        <dbReference type="PROSITE" id="PS51845"/>
    </source>
</evidence>
<feature type="compositionally biased region" description="Basic and acidic residues" evidence="3">
    <location>
        <begin position="128"/>
        <end position="139"/>
    </location>
</feature>
<keyword evidence="1" id="KW-0479">Metal-binding</keyword>
<dbReference type="Gene3D" id="1.10.1300.10">
    <property type="entry name" value="3'5'-cyclic nucleotide phosphodiesterase, catalytic domain"/>
    <property type="match status" value="1"/>
</dbReference>
<dbReference type="InterPro" id="IPR003607">
    <property type="entry name" value="HD/PDEase_dom"/>
</dbReference>
<proteinExistence type="predicted"/>
<dbReference type="InterPro" id="IPR002073">
    <property type="entry name" value="PDEase_catalytic_dom"/>
</dbReference>
<evidence type="ECO:0008006" key="8">
    <source>
        <dbReference type="Google" id="ProtNLM"/>
    </source>
</evidence>
<evidence type="ECO:0000313" key="6">
    <source>
        <dbReference type="EMBL" id="GMI28269.1"/>
    </source>
</evidence>
<evidence type="ECO:0000259" key="4">
    <source>
        <dbReference type="PROSITE" id="PS50405"/>
    </source>
</evidence>
<feature type="region of interest" description="Disordered" evidence="3">
    <location>
        <begin position="201"/>
        <end position="226"/>
    </location>
</feature>
<dbReference type="InterPro" id="IPR010987">
    <property type="entry name" value="Glutathione-S-Trfase_C-like"/>
</dbReference>
<comment type="caution">
    <text evidence="6">The sequence shown here is derived from an EMBL/GenBank/DDBJ whole genome shotgun (WGS) entry which is preliminary data.</text>
</comment>
<dbReference type="Pfam" id="PF00043">
    <property type="entry name" value="GST_C"/>
    <property type="match status" value="1"/>
</dbReference>
<dbReference type="PANTHER" id="PTHR11347">
    <property type="entry name" value="CYCLIC NUCLEOTIDE PHOSPHODIESTERASE"/>
    <property type="match status" value="1"/>
</dbReference>
<dbReference type="PRINTS" id="PR00387">
    <property type="entry name" value="PDIESTERASE1"/>
</dbReference>
<evidence type="ECO:0000313" key="7">
    <source>
        <dbReference type="Proteomes" id="UP001165060"/>
    </source>
</evidence>
<dbReference type="InterPro" id="IPR036971">
    <property type="entry name" value="PDEase_catalytic_dom_sf"/>
</dbReference>
<accession>A0ABQ6MM19</accession>
<dbReference type="InterPro" id="IPR036282">
    <property type="entry name" value="Glutathione-S-Trfase_C_sf"/>
</dbReference>
<reference evidence="6 7" key="1">
    <citation type="journal article" date="2023" name="Commun. Biol.">
        <title>Genome analysis of Parmales, the sister group of diatoms, reveals the evolutionary specialization of diatoms from phago-mixotrophs to photoautotrophs.</title>
        <authorList>
            <person name="Ban H."/>
            <person name="Sato S."/>
            <person name="Yoshikawa S."/>
            <person name="Yamada K."/>
            <person name="Nakamura Y."/>
            <person name="Ichinomiya M."/>
            <person name="Sato N."/>
            <person name="Blanc-Mathieu R."/>
            <person name="Endo H."/>
            <person name="Kuwata A."/>
            <person name="Ogata H."/>
        </authorList>
    </citation>
    <scope>NUCLEOTIDE SEQUENCE [LARGE SCALE GENOMIC DNA]</scope>
</reference>
<feature type="non-terminal residue" evidence="6">
    <location>
        <position position="582"/>
    </location>
</feature>
<dbReference type="SMART" id="SM00471">
    <property type="entry name" value="HDc"/>
    <property type="match status" value="1"/>
</dbReference>
<dbReference type="SUPFAM" id="SSF47616">
    <property type="entry name" value="GST C-terminal domain-like"/>
    <property type="match status" value="1"/>
</dbReference>
<feature type="region of interest" description="Disordered" evidence="3">
    <location>
        <begin position="119"/>
        <end position="140"/>
    </location>
</feature>
<evidence type="ECO:0000256" key="1">
    <source>
        <dbReference type="ARBA" id="ARBA00022723"/>
    </source>
</evidence>
<dbReference type="Proteomes" id="UP001165060">
    <property type="component" value="Unassembled WGS sequence"/>
</dbReference>
<feature type="region of interest" description="Disordered" evidence="3">
    <location>
        <begin position="240"/>
        <end position="263"/>
    </location>
</feature>
<name>A0ABQ6MM19_9STRA</name>
<organism evidence="6 7">
    <name type="scientific">Tetraparma gracilis</name>
    <dbReference type="NCBI Taxonomy" id="2962635"/>
    <lineage>
        <taxon>Eukaryota</taxon>
        <taxon>Sar</taxon>
        <taxon>Stramenopiles</taxon>
        <taxon>Ochrophyta</taxon>
        <taxon>Bolidophyceae</taxon>
        <taxon>Parmales</taxon>
        <taxon>Triparmaceae</taxon>
        <taxon>Tetraparma</taxon>
    </lineage>
</organism>
<dbReference type="PROSITE" id="PS50405">
    <property type="entry name" value="GST_CTER"/>
    <property type="match status" value="1"/>
</dbReference>
<protein>
    <recommendedName>
        <fullName evidence="8">Phosphodiesterase</fullName>
    </recommendedName>
</protein>
<dbReference type="Pfam" id="PF00233">
    <property type="entry name" value="PDEase_I"/>
    <property type="match status" value="1"/>
</dbReference>
<dbReference type="InterPro" id="IPR023088">
    <property type="entry name" value="PDEase"/>
</dbReference>
<dbReference type="EMBL" id="BRYB01000349">
    <property type="protein sequence ID" value="GMI28269.1"/>
    <property type="molecule type" value="Genomic_DNA"/>
</dbReference>
<dbReference type="InterPro" id="IPR004046">
    <property type="entry name" value="GST_C"/>
</dbReference>
<keyword evidence="7" id="KW-1185">Reference proteome</keyword>
<evidence type="ECO:0000256" key="2">
    <source>
        <dbReference type="ARBA" id="ARBA00022801"/>
    </source>
</evidence>
<dbReference type="Gene3D" id="1.20.1050.10">
    <property type="match status" value="1"/>
</dbReference>